<dbReference type="PROSITE" id="PS51873">
    <property type="entry name" value="TRIAD"/>
    <property type="match status" value="1"/>
</dbReference>
<evidence type="ECO:0000313" key="14">
    <source>
        <dbReference type="Proteomes" id="UP000076154"/>
    </source>
</evidence>
<dbReference type="PROSITE" id="PS50089">
    <property type="entry name" value="ZF_RING_2"/>
    <property type="match status" value="1"/>
</dbReference>
<evidence type="ECO:0000259" key="11">
    <source>
        <dbReference type="PROSITE" id="PS50089"/>
    </source>
</evidence>
<feature type="compositionally biased region" description="Low complexity" evidence="10">
    <location>
        <begin position="189"/>
        <end position="205"/>
    </location>
</feature>
<keyword evidence="8" id="KW-0862">Zinc</keyword>
<dbReference type="SMART" id="SM00647">
    <property type="entry name" value="IBR"/>
    <property type="match status" value="2"/>
</dbReference>
<feature type="domain" description="RING-type" evidence="12">
    <location>
        <begin position="606"/>
        <end position="797"/>
    </location>
</feature>
<keyword evidence="6 9" id="KW-0863">Zinc-finger</keyword>
<dbReference type="CDD" id="cd22584">
    <property type="entry name" value="Rcat_RBR_unk"/>
    <property type="match status" value="1"/>
</dbReference>
<dbReference type="Gene3D" id="1.20.120.1750">
    <property type="match status" value="1"/>
</dbReference>
<evidence type="ECO:0000256" key="6">
    <source>
        <dbReference type="ARBA" id="ARBA00022771"/>
    </source>
</evidence>
<dbReference type="GO" id="GO:0008270">
    <property type="term" value="F:zinc ion binding"/>
    <property type="evidence" value="ECO:0007669"/>
    <property type="project" value="UniProtKB-KW"/>
</dbReference>
<dbReference type="GO" id="GO:0016567">
    <property type="term" value="P:protein ubiquitination"/>
    <property type="evidence" value="ECO:0007669"/>
    <property type="project" value="InterPro"/>
</dbReference>
<dbReference type="Pfam" id="PF22191">
    <property type="entry name" value="IBR_1"/>
    <property type="match status" value="1"/>
</dbReference>
<keyword evidence="3" id="KW-0808">Transferase</keyword>
<dbReference type="InterPro" id="IPR001841">
    <property type="entry name" value="Znf_RING"/>
</dbReference>
<evidence type="ECO:0000256" key="10">
    <source>
        <dbReference type="SAM" id="MobiDB-lite"/>
    </source>
</evidence>
<keyword evidence="7" id="KW-0833">Ubl conjugation pathway</keyword>
<evidence type="ECO:0000256" key="9">
    <source>
        <dbReference type="PROSITE-ProRule" id="PRU00175"/>
    </source>
</evidence>
<dbReference type="PANTHER" id="PTHR11685">
    <property type="entry name" value="RBR FAMILY RING FINGER AND IBR DOMAIN-CONTAINING"/>
    <property type="match status" value="1"/>
</dbReference>
<dbReference type="EC" id="2.3.2.31" evidence="2"/>
<dbReference type="InterPro" id="IPR044066">
    <property type="entry name" value="TRIAD_supradom"/>
</dbReference>
<evidence type="ECO:0000256" key="8">
    <source>
        <dbReference type="ARBA" id="ARBA00022833"/>
    </source>
</evidence>
<sequence length="819" mass="89621">MLLIALDACETPTLPPTCHPQSIYHTKTSSSTSMNAQSSSALLDLDLETSLILAQLALEDFRTDHGDSKGKGRAEGTLFEDQYALKMQEEYMEGALRAIEDAKLARSLDAGAEGLHPSLAKDVWDWETADRVAALALLTGGSQLASSGPTPCKRPDAPSPMYVLGRCQTSLGSSVIEVQGKAGTSTIYPTLAASPTPEASPSTSEDLAADQFSPSRRSPTNAAAKRRVYDYELGLPFESFPSEVYSAAGAVYEETGQDSEAVSRDPRILAGKRPSRAWSPSRSAFSQTPSLEYIHKGHMSQAVEIGPPTWSPERQIDASRQISIHPQKSRDSRYLEREGLVEEADETRPGARGVTVYQEAHETACEVPPAEDKPSEIVNYDSGDEILSTTRLDEESRASDLVDYEEEYNAPCAPEPAKERASDVDISDEEASDVSICEEEYEKPAEESGPSGVANHGEVYWNAPAVRLAEDSTYEDEEDVYESLAERYSEVAYESANTASYAPTTVNVTMERPRTFEATHNARDADAYISVERSYEQPYPSRQEEPNVVLSINEDRAIGVDEDIQIGLLTPHQVASSHLETTQLRASSSRPRIASQFAAVYIPAPFRVPCVVCLNFVMDEDTLSAPCAHYYCKSCVIAFADACTRDESVFPLRCCGLPIPFNSVLPMLPSTLQKFVRSKRVELSIGASHRIYCPNSTCSAFLGSSEGATATVVCYKCSHLVCPICKQAEHAGDTCTDNAATLAVKVLAEERHWQTCPECHAIIELYQGCYHMTCLCRAQFCYLCAAPWKECNCPQWDEGYIIEGGLEVRGAVEAMAEEQ</sequence>
<dbReference type="AlphaFoldDB" id="A0A369JAG9"/>
<evidence type="ECO:0000256" key="5">
    <source>
        <dbReference type="ARBA" id="ARBA00022737"/>
    </source>
</evidence>
<dbReference type="PROSITE" id="PS00518">
    <property type="entry name" value="ZF_RING_1"/>
    <property type="match status" value="1"/>
</dbReference>
<proteinExistence type="predicted"/>
<dbReference type="InParanoid" id="A0A369JAG9"/>
<dbReference type="Pfam" id="PF01485">
    <property type="entry name" value="IBR"/>
    <property type="match status" value="1"/>
</dbReference>
<dbReference type="InterPro" id="IPR031127">
    <property type="entry name" value="E3_UB_ligase_RBR"/>
</dbReference>
<keyword evidence="14" id="KW-1185">Reference proteome</keyword>
<dbReference type="SUPFAM" id="SSF57850">
    <property type="entry name" value="RING/U-box"/>
    <property type="match status" value="2"/>
</dbReference>
<evidence type="ECO:0000259" key="12">
    <source>
        <dbReference type="PROSITE" id="PS51873"/>
    </source>
</evidence>
<evidence type="ECO:0000256" key="4">
    <source>
        <dbReference type="ARBA" id="ARBA00022723"/>
    </source>
</evidence>
<feature type="region of interest" description="Disordered" evidence="10">
    <location>
        <begin position="189"/>
        <end position="221"/>
    </location>
</feature>
<gene>
    <name evidence="13" type="primary">ARIH2</name>
    <name evidence="13" type="ORF">Hypma_000576</name>
</gene>
<dbReference type="STRING" id="39966.A0A369JAG9"/>
<dbReference type="CDD" id="cd20335">
    <property type="entry name" value="BRcat_RBR"/>
    <property type="match status" value="1"/>
</dbReference>
<comment type="catalytic activity">
    <reaction evidence="1">
        <text>[E2 ubiquitin-conjugating enzyme]-S-ubiquitinyl-L-cysteine + [acceptor protein]-L-lysine = [E2 ubiquitin-conjugating enzyme]-L-cysteine + [acceptor protein]-N(6)-ubiquitinyl-L-lysine.</text>
        <dbReference type="EC" id="2.3.2.31"/>
    </reaction>
</comment>
<evidence type="ECO:0000256" key="3">
    <source>
        <dbReference type="ARBA" id="ARBA00022679"/>
    </source>
</evidence>
<organism evidence="13 14">
    <name type="scientific">Hypsizygus marmoreus</name>
    <name type="common">White beech mushroom</name>
    <name type="synonym">Agaricus marmoreus</name>
    <dbReference type="NCBI Taxonomy" id="39966"/>
    <lineage>
        <taxon>Eukaryota</taxon>
        <taxon>Fungi</taxon>
        <taxon>Dikarya</taxon>
        <taxon>Basidiomycota</taxon>
        <taxon>Agaricomycotina</taxon>
        <taxon>Agaricomycetes</taxon>
        <taxon>Agaricomycetidae</taxon>
        <taxon>Agaricales</taxon>
        <taxon>Tricholomatineae</taxon>
        <taxon>Lyophyllaceae</taxon>
        <taxon>Hypsizygus</taxon>
    </lineage>
</organism>
<evidence type="ECO:0000256" key="2">
    <source>
        <dbReference type="ARBA" id="ARBA00012251"/>
    </source>
</evidence>
<dbReference type="Proteomes" id="UP000076154">
    <property type="component" value="Unassembled WGS sequence"/>
</dbReference>
<feature type="domain" description="RING-type" evidence="11">
    <location>
        <begin position="610"/>
        <end position="647"/>
    </location>
</feature>
<reference evidence="13" key="1">
    <citation type="submission" date="2018-04" db="EMBL/GenBank/DDBJ databases">
        <title>Whole genome sequencing of Hypsizygus marmoreus.</title>
        <authorList>
            <person name="Choi I.-G."/>
            <person name="Min B."/>
            <person name="Kim J.-G."/>
            <person name="Kim S."/>
            <person name="Oh Y.-L."/>
            <person name="Kong W.-S."/>
            <person name="Park H."/>
            <person name="Jeong J."/>
            <person name="Song E.-S."/>
        </authorList>
    </citation>
    <scope>NUCLEOTIDE SEQUENCE [LARGE SCALE GENOMIC DNA]</scope>
    <source>
        <strain evidence="13">51987-8</strain>
    </source>
</reference>
<evidence type="ECO:0000256" key="7">
    <source>
        <dbReference type="ARBA" id="ARBA00022786"/>
    </source>
</evidence>
<dbReference type="InterPro" id="IPR002867">
    <property type="entry name" value="IBR_dom"/>
</dbReference>
<name>A0A369JAG9_HYPMA</name>
<feature type="compositionally biased region" description="Polar residues" evidence="10">
    <location>
        <begin position="212"/>
        <end position="221"/>
    </location>
</feature>
<evidence type="ECO:0000256" key="1">
    <source>
        <dbReference type="ARBA" id="ARBA00001798"/>
    </source>
</evidence>
<dbReference type="InterPro" id="IPR017907">
    <property type="entry name" value="Znf_RING_CS"/>
</dbReference>
<accession>A0A369JAG9</accession>
<keyword evidence="4" id="KW-0479">Metal-binding</keyword>
<keyword evidence="5" id="KW-0677">Repeat</keyword>
<comment type="caution">
    <text evidence="13">The sequence shown here is derived from an EMBL/GenBank/DDBJ whole genome shotgun (WGS) entry which is preliminary data.</text>
</comment>
<protein>
    <recommendedName>
        <fullName evidence="2">RBR-type E3 ubiquitin transferase</fullName>
        <ecNumber evidence="2">2.3.2.31</ecNumber>
    </recommendedName>
</protein>
<dbReference type="EMBL" id="LUEZ02000106">
    <property type="protein sequence ID" value="RDB18210.1"/>
    <property type="molecule type" value="Genomic_DNA"/>
</dbReference>
<feature type="region of interest" description="Disordered" evidence="10">
    <location>
        <begin position="408"/>
        <end position="433"/>
    </location>
</feature>
<dbReference type="GO" id="GO:0061630">
    <property type="term" value="F:ubiquitin protein ligase activity"/>
    <property type="evidence" value="ECO:0007669"/>
    <property type="project" value="UniProtKB-EC"/>
</dbReference>
<dbReference type="OrthoDB" id="9977870at2759"/>
<evidence type="ECO:0000313" key="13">
    <source>
        <dbReference type="EMBL" id="RDB18210.1"/>
    </source>
</evidence>